<sequence length="99" mass="11779">MTSTVYRERSQDSVIVLSDSDGEKEEKCLKIHYQESLEFFEIPMESDGRISLEDVISMDPKIFALIVQKDGYRKLVKPKNGYWKEPKEKWKNFKVFFLH</sequence>
<dbReference type="Proteomes" id="UP000887577">
    <property type="component" value="Unplaced"/>
</dbReference>
<reference evidence="2" key="1">
    <citation type="submission" date="2022-11" db="UniProtKB">
        <authorList>
            <consortium name="WormBaseParasite"/>
        </authorList>
    </citation>
    <scope>IDENTIFICATION</scope>
</reference>
<dbReference type="WBParaSite" id="PSU_v2.g14255.t1">
    <property type="protein sequence ID" value="PSU_v2.g14255.t1"/>
    <property type="gene ID" value="PSU_v2.g14255"/>
</dbReference>
<protein>
    <submittedName>
        <fullName evidence="2">Uncharacterized protein</fullName>
    </submittedName>
</protein>
<name>A0A914Y249_9BILA</name>
<accession>A0A914Y249</accession>
<evidence type="ECO:0000313" key="1">
    <source>
        <dbReference type="Proteomes" id="UP000887577"/>
    </source>
</evidence>
<organism evidence="1 2">
    <name type="scientific">Panagrolaimus superbus</name>
    <dbReference type="NCBI Taxonomy" id="310955"/>
    <lineage>
        <taxon>Eukaryota</taxon>
        <taxon>Metazoa</taxon>
        <taxon>Ecdysozoa</taxon>
        <taxon>Nematoda</taxon>
        <taxon>Chromadorea</taxon>
        <taxon>Rhabditida</taxon>
        <taxon>Tylenchina</taxon>
        <taxon>Panagrolaimomorpha</taxon>
        <taxon>Panagrolaimoidea</taxon>
        <taxon>Panagrolaimidae</taxon>
        <taxon>Panagrolaimus</taxon>
    </lineage>
</organism>
<evidence type="ECO:0000313" key="2">
    <source>
        <dbReference type="WBParaSite" id="PSU_v2.g14255.t1"/>
    </source>
</evidence>
<dbReference type="AlphaFoldDB" id="A0A914Y249"/>
<keyword evidence="1" id="KW-1185">Reference proteome</keyword>
<proteinExistence type="predicted"/>